<dbReference type="EMBL" id="QUSW01000009">
    <property type="protein sequence ID" value="RQP21777.1"/>
    <property type="molecule type" value="Genomic_DNA"/>
</dbReference>
<gene>
    <name evidence="1" type="ORF">DZC73_25370</name>
</gene>
<reference evidence="1 2" key="2">
    <citation type="submission" date="2018-12" db="EMBL/GenBank/DDBJ databases">
        <title>Rhizobacter gummiphilus sp. nov., a rubber-degrading bacterium isolated from the soil of a botanical garden in Japan.</title>
        <authorList>
            <person name="Shunsuke S.S."/>
        </authorList>
    </citation>
    <scope>NUCLEOTIDE SEQUENCE [LARGE SCALE GENOMIC DNA]</scope>
    <source>
        <strain evidence="1 2">S-16</strain>
    </source>
</reference>
<accession>A0A3N7HIA5</accession>
<comment type="caution">
    <text evidence="1">The sequence shown here is derived from an EMBL/GenBank/DDBJ whole genome shotgun (WGS) entry which is preliminary data.</text>
</comment>
<evidence type="ECO:0000313" key="2">
    <source>
        <dbReference type="Proteomes" id="UP000267464"/>
    </source>
</evidence>
<reference evidence="1 2" key="1">
    <citation type="submission" date="2018-08" db="EMBL/GenBank/DDBJ databases">
        <authorList>
            <person name="Khan S.A."/>
            <person name="Jeon C.O."/>
            <person name="Chun B.H."/>
            <person name="Jeong S.E."/>
        </authorList>
    </citation>
    <scope>NUCLEOTIDE SEQUENCE [LARGE SCALE GENOMIC DNA]</scope>
    <source>
        <strain evidence="1 2">S-16</strain>
    </source>
</reference>
<sequence length="390" mass="43210">MSKVHLSHWWVSSSELQSLEIVQRSLEAKGLSLVDRPELADLQAVLMSAHPLWERVRGDGPRPIDLSHHLSLFDLESRIFPPFRVADGPSHLCLYGIPLGAFRNNSMWVDRGIADRIGGRPRDLGEWMDWLRQASRLTNCPLGVSRESWAQSLLFESIVLSLQGPEFHRRVFGMQSARAVSSRQMLECIEALARFRPFVSPERASQAWHELAAQQRAGEVASLVMGDWLHSEFTEPSTFGSTGYRSSYKWTVPGTEGIYLYSVDYVVLVEDANTAINGEALTALATALLHPETQARFGLIKGALPAVKDAIEPNIDPEGWKLFHLASLCPEILLPSMSLLQGSGMRLRDAIARAVHTILFGDATVEATHATIVETIARDAGRLSCLRLAA</sequence>
<dbReference type="Proteomes" id="UP000267464">
    <property type="component" value="Unassembled WGS sequence"/>
</dbReference>
<name>A0A3N7HIA5_9BURK</name>
<dbReference type="SUPFAM" id="SSF53850">
    <property type="entry name" value="Periplasmic binding protein-like II"/>
    <property type="match status" value="1"/>
</dbReference>
<organism evidence="1 2">
    <name type="scientific">Piscinibacter terrae</name>
    <dbReference type="NCBI Taxonomy" id="2496871"/>
    <lineage>
        <taxon>Bacteria</taxon>
        <taxon>Pseudomonadati</taxon>
        <taxon>Pseudomonadota</taxon>
        <taxon>Betaproteobacteria</taxon>
        <taxon>Burkholderiales</taxon>
        <taxon>Sphaerotilaceae</taxon>
        <taxon>Piscinibacter</taxon>
    </lineage>
</organism>
<dbReference type="RefSeq" id="WP_124543190.1">
    <property type="nucleotide sequence ID" value="NZ_QUSW01000009.1"/>
</dbReference>
<proteinExistence type="predicted"/>
<dbReference type="AlphaFoldDB" id="A0A3N7HIA5"/>
<dbReference type="Gene3D" id="3.40.190.10">
    <property type="entry name" value="Periplasmic binding protein-like II"/>
    <property type="match status" value="1"/>
</dbReference>
<dbReference type="OrthoDB" id="7317090at2"/>
<evidence type="ECO:0000313" key="1">
    <source>
        <dbReference type="EMBL" id="RQP21777.1"/>
    </source>
</evidence>
<keyword evidence="2" id="KW-1185">Reference proteome</keyword>
<protein>
    <submittedName>
        <fullName evidence="1">Uncharacterized protein</fullName>
    </submittedName>
</protein>